<evidence type="ECO:0000259" key="2">
    <source>
        <dbReference type="PROSITE" id="PS50157"/>
    </source>
</evidence>
<organism evidence="3 4">
    <name type="scientific">Helicostylum pulchrum</name>
    <dbReference type="NCBI Taxonomy" id="562976"/>
    <lineage>
        <taxon>Eukaryota</taxon>
        <taxon>Fungi</taxon>
        <taxon>Fungi incertae sedis</taxon>
        <taxon>Mucoromycota</taxon>
        <taxon>Mucoromycotina</taxon>
        <taxon>Mucoromycetes</taxon>
        <taxon>Mucorales</taxon>
        <taxon>Mucorineae</taxon>
        <taxon>Mucoraceae</taxon>
        <taxon>Helicostylum</taxon>
    </lineage>
</organism>
<dbReference type="Proteomes" id="UP001476247">
    <property type="component" value="Unassembled WGS sequence"/>
</dbReference>
<proteinExistence type="predicted"/>
<keyword evidence="1" id="KW-0862">Zinc</keyword>
<dbReference type="EMBL" id="BAABUJ010000053">
    <property type="protein sequence ID" value="GAA5805924.1"/>
    <property type="molecule type" value="Genomic_DNA"/>
</dbReference>
<evidence type="ECO:0000313" key="4">
    <source>
        <dbReference type="Proteomes" id="UP001476247"/>
    </source>
</evidence>
<feature type="domain" description="C2H2-type" evidence="2">
    <location>
        <begin position="35"/>
        <end position="58"/>
    </location>
</feature>
<accession>A0ABP9YG49</accession>
<protein>
    <recommendedName>
        <fullName evidence="2">C2H2-type domain-containing protein</fullName>
    </recommendedName>
</protein>
<keyword evidence="1" id="KW-0863">Zinc-finger</keyword>
<keyword evidence="1" id="KW-0479">Metal-binding</keyword>
<dbReference type="InterPro" id="IPR013087">
    <property type="entry name" value="Znf_C2H2_type"/>
</dbReference>
<dbReference type="PROSITE" id="PS00028">
    <property type="entry name" value="ZINC_FINGER_C2H2_1"/>
    <property type="match status" value="1"/>
</dbReference>
<dbReference type="PROSITE" id="PS50157">
    <property type="entry name" value="ZINC_FINGER_C2H2_2"/>
    <property type="match status" value="1"/>
</dbReference>
<comment type="caution">
    <text evidence="3">The sequence shown here is derived from an EMBL/GenBank/DDBJ whole genome shotgun (WGS) entry which is preliminary data.</text>
</comment>
<name>A0ABP9YG49_9FUNG</name>
<sequence>MFCDTPESRPGMKPRVREVDIFRDDIGKYSIALDYGCYICSHIYCSAGTLRKHIRNVHGYDINARQSSLNRPMDINYYYKLRKNTDYCDVIHYACPSCWFHCPLDDFALLTDHTIVEHKPRPTK</sequence>
<evidence type="ECO:0000313" key="3">
    <source>
        <dbReference type="EMBL" id="GAA5805924.1"/>
    </source>
</evidence>
<evidence type="ECO:0000256" key="1">
    <source>
        <dbReference type="PROSITE-ProRule" id="PRU00042"/>
    </source>
</evidence>
<reference evidence="3 4" key="1">
    <citation type="submission" date="2024-04" db="EMBL/GenBank/DDBJ databases">
        <title>genome sequences of Mucor flavus KT1a and Helicostylum pulchrum KT1b strains isolation_sourced from the surface of a dry-aged beef.</title>
        <authorList>
            <person name="Toyotome T."/>
            <person name="Hosono M."/>
            <person name="Torimaru M."/>
            <person name="Fukuda K."/>
            <person name="Mikami N."/>
        </authorList>
    </citation>
    <scope>NUCLEOTIDE SEQUENCE [LARGE SCALE GENOMIC DNA]</scope>
    <source>
        <strain evidence="3 4">KT1b</strain>
    </source>
</reference>
<keyword evidence="4" id="KW-1185">Reference proteome</keyword>
<gene>
    <name evidence="3" type="ORF">HPULCUR_011450</name>
</gene>